<dbReference type="PRINTS" id="PR00385">
    <property type="entry name" value="P450"/>
</dbReference>
<evidence type="ECO:0000256" key="10">
    <source>
        <dbReference type="ARBA" id="ARBA00023004"/>
    </source>
</evidence>
<evidence type="ECO:0000256" key="8">
    <source>
        <dbReference type="ARBA" id="ARBA00022989"/>
    </source>
</evidence>
<evidence type="ECO:0000256" key="16">
    <source>
        <dbReference type="SAM" id="SignalP"/>
    </source>
</evidence>
<keyword evidence="8" id="KW-1133">Transmembrane helix</keyword>
<dbReference type="EMBL" id="JARKIF010000020">
    <property type="protein sequence ID" value="KAJ7618065.1"/>
    <property type="molecule type" value="Genomic_DNA"/>
</dbReference>
<keyword evidence="18" id="KW-1185">Reference proteome</keyword>
<keyword evidence="10 14" id="KW-0408">Iron</keyword>
<dbReference type="GO" id="GO:0016705">
    <property type="term" value="F:oxidoreductase activity, acting on paired donors, with incorporation or reduction of molecular oxygen"/>
    <property type="evidence" value="ECO:0007669"/>
    <property type="project" value="InterPro"/>
</dbReference>
<keyword evidence="16" id="KW-0732">Signal</keyword>
<name>A0AAD7BE89_9AGAR</name>
<keyword evidence="9 15" id="KW-0560">Oxidoreductase</keyword>
<dbReference type="PROSITE" id="PS00086">
    <property type="entry name" value="CYTOCHROME_P450"/>
    <property type="match status" value="1"/>
</dbReference>
<evidence type="ECO:0000256" key="12">
    <source>
        <dbReference type="ARBA" id="ARBA00023136"/>
    </source>
</evidence>
<proteinExistence type="inferred from homology"/>
<dbReference type="Proteomes" id="UP001221142">
    <property type="component" value="Unassembled WGS sequence"/>
</dbReference>
<protein>
    <submittedName>
        <fullName evidence="17">Cytochrome P450</fullName>
    </submittedName>
</protein>
<keyword evidence="6" id="KW-0812">Transmembrane</keyword>
<dbReference type="CDD" id="cd11065">
    <property type="entry name" value="CYP64-like"/>
    <property type="match status" value="1"/>
</dbReference>
<keyword evidence="11 15" id="KW-0503">Monooxygenase</keyword>
<dbReference type="InterPro" id="IPR017972">
    <property type="entry name" value="Cyt_P450_CS"/>
</dbReference>
<keyword evidence="13" id="KW-0325">Glycoprotein</keyword>
<evidence type="ECO:0000256" key="4">
    <source>
        <dbReference type="ARBA" id="ARBA00010617"/>
    </source>
</evidence>
<evidence type="ECO:0000256" key="3">
    <source>
        <dbReference type="ARBA" id="ARBA00005179"/>
    </source>
</evidence>
<evidence type="ECO:0000313" key="18">
    <source>
        <dbReference type="Proteomes" id="UP001221142"/>
    </source>
</evidence>
<comment type="caution">
    <text evidence="17">The sequence shown here is derived from an EMBL/GenBank/DDBJ whole genome shotgun (WGS) entry which is preliminary data.</text>
</comment>
<keyword evidence="7 14" id="KW-0479">Metal-binding</keyword>
<reference evidence="17" key="1">
    <citation type="submission" date="2023-03" db="EMBL/GenBank/DDBJ databases">
        <title>Massive genome expansion in bonnet fungi (Mycena s.s.) driven by repeated elements and novel gene families across ecological guilds.</title>
        <authorList>
            <consortium name="Lawrence Berkeley National Laboratory"/>
            <person name="Harder C.B."/>
            <person name="Miyauchi S."/>
            <person name="Viragh M."/>
            <person name="Kuo A."/>
            <person name="Thoen E."/>
            <person name="Andreopoulos B."/>
            <person name="Lu D."/>
            <person name="Skrede I."/>
            <person name="Drula E."/>
            <person name="Henrissat B."/>
            <person name="Morin E."/>
            <person name="Kohler A."/>
            <person name="Barry K."/>
            <person name="LaButti K."/>
            <person name="Morin E."/>
            <person name="Salamov A."/>
            <person name="Lipzen A."/>
            <person name="Mereny Z."/>
            <person name="Hegedus B."/>
            <person name="Baldrian P."/>
            <person name="Stursova M."/>
            <person name="Weitz H."/>
            <person name="Taylor A."/>
            <person name="Grigoriev I.V."/>
            <person name="Nagy L.G."/>
            <person name="Martin F."/>
            <person name="Kauserud H."/>
        </authorList>
    </citation>
    <scope>NUCLEOTIDE SEQUENCE</scope>
    <source>
        <strain evidence="17">9284</strain>
    </source>
</reference>
<evidence type="ECO:0000256" key="9">
    <source>
        <dbReference type="ARBA" id="ARBA00023002"/>
    </source>
</evidence>
<dbReference type="GO" id="GO:0005506">
    <property type="term" value="F:iron ion binding"/>
    <property type="evidence" value="ECO:0007669"/>
    <property type="project" value="InterPro"/>
</dbReference>
<evidence type="ECO:0000256" key="2">
    <source>
        <dbReference type="ARBA" id="ARBA00004167"/>
    </source>
</evidence>
<dbReference type="InterPro" id="IPR001128">
    <property type="entry name" value="Cyt_P450"/>
</dbReference>
<dbReference type="InterPro" id="IPR050364">
    <property type="entry name" value="Cytochrome_P450_fung"/>
</dbReference>
<comment type="cofactor">
    <cofactor evidence="1 14">
        <name>heme</name>
        <dbReference type="ChEBI" id="CHEBI:30413"/>
    </cofactor>
</comment>
<evidence type="ECO:0000256" key="11">
    <source>
        <dbReference type="ARBA" id="ARBA00023033"/>
    </source>
</evidence>
<evidence type="ECO:0000256" key="15">
    <source>
        <dbReference type="RuleBase" id="RU000461"/>
    </source>
</evidence>
<dbReference type="GO" id="GO:0020037">
    <property type="term" value="F:heme binding"/>
    <property type="evidence" value="ECO:0007669"/>
    <property type="project" value="InterPro"/>
</dbReference>
<dbReference type="PANTHER" id="PTHR46300">
    <property type="entry name" value="P450, PUTATIVE (EUROFUNG)-RELATED-RELATED"/>
    <property type="match status" value="1"/>
</dbReference>
<dbReference type="GO" id="GO:0004497">
    <property type="term" value="F:monooxygenase activity"/>
    <property type="evidence" value="ECO:0007669"/>
    <property type="project" value="UniProtKB-KW"/>
</dbReference>
<dbReference type="Pfam" id="PF00067">
    <property type="entry name" value="p450"/>
    <property type="match status" value="1"/>
</dbReference>
<dbReference type="GO" id="GO:0016020">
    <property type="term" value="C:membrane"/>
    <property type="evidence" value="ECO:0007669"/>
    <property type="project" value="UniProtKB-SubCell"/>
</dbReference>
<dbReference type="SUPFAM" id="SSF48264">
    <property type="entry name" value="Cytochrome P450"/>
    <property type="match status" value="1"/>
</dbReference>
<keyword evidence="5 14" id="KW-0349">Heme</keyword>
<comment type="subcellular location">
    <subcellularLocation>
        <location evidence="2">Membrane</location>
        <topology evidence="2">Single-pass membrane protein</topology>
    </subcellularLocation>
</comment>
<keyword evidence="12" id="KW-0472">Membrane</keyword>
<evidence type="ECO:0000256" key="5">
    <source>
        <dbReference type="ARBA" id="ARBA00022617"/>
    </source>
</evidence>
<dbReference type="AlphaFoldDB" id="A0AAD7BE89"/>
<comment type="similarity">
    <text evidence="4 15">Belongs to the cytochrome P450 family.</text>
</comment>
<evidence type="ECO:0000313" key="17">
    <source>
        <dbReference type="EMBL" id="KAJ7618065.1"/>
    </source>
</evidence>
<organism evidence="17 18">
    <name type="scientific">Roridomyces roridus</name>
    <dbReference type="NCBI Taxonomy" id="1738132"/>
    <lineage>
        <taxon>Eukaryota</taxon>
        <taxon>Fungi</taxon>
        <taxon>Dikarya</taxon>
        <taxon>Basidiomycota</taxon>
        <taxon>Agaricomycotina</taxon>
        <taxon>Agaricomycetes</taxon>
        <taxon>Agaricomycetidae</taxon>
        <taxon>Agaricales</taxon>
        <taxon>Marasmiineae</taxon>
        <taxon>Mycenaceae</taxon>
        <taxon>Roridomyces</taxon>
    </lineage>
</organism>
<evidence type="ECO:0000256" key="7">
    <source>
        <dbReference type="ARBA" id="ARBA00022723"/>
    </source>
</evidence>
<dbReference type="InterPro" id="IPR036396">
    <property type="entry name" value="Cyt_P450_sf"/>
</dbReference>
<gene>
    <name evidence="17" type="ORF">FB45DRAFT_840847</name>
</gene>
<feature type="chain" id="PRO_5042081064" evidence="16">
    <location>
        <begin position="25"/>
        <end position="536"/>
    </location>
</feature>
<evidence type="ECO:0000256" key="14">
    <source>
        <dbReference type="PIRSR" id="PIRSR602401-1"/>
    </source>
</evidence>
<feature type="binding site" description="axial binding residue" evidence="14">
    <location>
        <position position="436"/>
    </location>
    <ligand>
        <name>heme</name>
        <dbReference type="ChEBI" id="CHEBI:30413"/>
    </ligand>
    <ligandPart>
        <name>Fe</name>
        <dbReference type="ChEBI" id="CHEBI:18248"/>
    </ligandPart>
</feature>
<accession>A0AAD7BE89</accession>
<evidence type="ECO:0000256" key="1">
    <source>
        <dbReference type="ARBA" id="ARBA00001971"/>
    </source>
</evidence>
<dbReference type="Gene3D" id="1.10.630.10">
    <property type="entry name" value="Cytochrome P450"/>
    <property type="match status" value="1"/>
</dbReference>
<feature type="signal peptide" evidence="16">
    <location>
        <begin position="1"/>
        <end position="24"/>
    </location>
</feature>
<dbReference type="InterPro" id="IPR002401">
    <property type="entry name" value="Cyt_P450_E_grp-I"/>
</dbReference>
<evidence type="ECO:0000256" key="6">
    <source>
        <dbReference type="ARBA" id="ARBA00022692"/>
    </source>
</evidence>
<evidence type="ECO:0000256" key="13">
    <source>
        <dbReference type="ARBA" id="ARBA00023180"/>
    </source>
</evidence>
<sequence length="536" mass="59973">MSSLLLSLALLVAAPLIIFRRIGARDKDLPPGPPTLPIIGNLHIFPKESTHLRFTEWARKYGGIFSLKLGAGTVIVITCPEIAHQLLEKRSATTADRPSLYVADLVTGGLNMGLIRYGDTWRAMRRAAHSILTPKATARHFPIQIAEATQLLYDMLCTAESFNTHIKRYSSSVIMSVLHGKRSPRYETPDTADFFRVEHEWSTFVEPGATPPVDLIPILKYVPAPLAKWKRTAARIREMQRGLYLRLLAGTEERVQRGEHNGSYMEVVLERRQELGLDRHTAAYLGGSLVEAGSETTSSFLNSLILCLVAYPQAQKHAQEEIDGVVGQDRLPTLEDLQNLPYIRAIILETHRFRPVTPLLLPHATTAPETYKNYSIPAGSTIFVNYCGISHDPMLYDGPEVFCPNRYLLADNGTKPGLDKSSMGPTLAFGFGRRSCPGIHLAENSININAMNLIWAFKFEPALDKDGNVIEPDTFAYSKGITCEPLPFKCRITPRTAEKAEIIRREFWGAADTFKKFEFGLSEEDKEFVLSSRDRF</sequence>
<comment type="pathway">
    <text evidence="3">Secondary metabolite biosynthesis.</text>
</comment>
<dbReference type="PRINTS" id="PR00463">
    <property type="entry name" value="EP450I"/>
</dbReference>
<dbReference type="PANTHER" id="PTHR46300:SF2">
    <property type="entry name" value="CYTOCHROME P450 MONOOXYGENASE ALNH-RELATED"/>
    <property type="match status" value="1"/>
</dbReference>